<dbReference type="AlphaFoldDB" id="A0A3A6PVJ4"/>
<dbReference type="RefSeq" id="WP_120101107.1">
    <property type="nucleotide sequence ID" value="NZ_QKNY01000004.1"/>
</dbReference>
<proteinExistence type="predicted"/>
<evidence type="ECO:0000313" key="1">
    <source>
        <dbReference type="EMBL" id="RJX44511.1"/>
    </source>
</evidence>
<sequence>MLHTLAEETADLSPNGLHAAYERYLQSVIETVGVDTAVADTDLDGDTIEAVVDGETDDLTLTAAAALAALDDDTPDAEAIVLETRDHLLMGMTTAVLDVDAVAAELDADLTGQEVQQAIEGRIDMTLPELAAIQSVIEQRLEA</sequence>
<evidence type="ECO:0000313" key="2">
    <source>
        <dbReference type="Proteomes" id="UP000276588"/>
    </source>
</evidence>
<gene>
    <name evidence="1" type="ORF">DM826_02560</name>
</gene>
<dbReference type="Proteomes" id="UP000276588">
    <property type="component" value="Unassembled WGS sequence"/>
</dbReference>
<reference evidence="1 2" key="1">
    <citation type="submission" date="2018-06" db="EMBL/GenBank/DDBJ databases">
        <title>Halonotius sp. F13-13 a new haloarchaeeon isolated from a solar saltern from Isla Cristina, Huelva, Spain.</title>
        <authorList>
            <person name="Duran-Viseras A."/>
            <person name="Sanchez-Porro C."/>
            <person name="Ventosa A."/>
        </authorList>
    </citation>
    <scope>NUCLEOTIDE SEQUENCE [LARGE SCALE GENOMIC DNA]</scope>
    <source>
        <strain evidence="1 2">F13-13</strain>
    </source>
</reference>
<name>A0A3A6PVJ4_9EURY</name>
<accession>A0A3A6PVJ4</accession>
<dbReference type="InterPro" id="IPR043809">
    <property type="entry name" value="DUF5791"/>
</dbReference>
<organism evidence="1 2">
    <name type="scientific">Halonotius aquaticus</name>
    <dbReference type="NCBI Taxonomy" id="2216978"/>
    <lineage>
        <taxon>Archaea</taxon>
        <taxon>Methanobacteriati</taxon>
        <taxon>Methanobacteriota</taxon>
        <taxon>Stenosarchaea group</taxon>
        <taxon>Halobacteria</taxon>
        <taxon>Halobacteriales</taxon>
        <taxon>Haloferacaceae</taxon>
        <taxon>Halonotius</taxon>
    </lineage>
</organism>
<dbReference type="OrthoDB" id="306692at2157"/>
<keyword evidence="2" id="KW-1185">Reference proteome</keyword>
<dbReference type="EMBL" id="QKNY01000004">
    <property type="protein sequence ID" value="RJX44511.1"/>
    <property type="molecule type" value="Genomic_DNA"/>
</dbReference>
<protein>
    <submittedName>
        <fullName evidence="1">Uncharacterized protein</fullName>
    </submittedName>
</protein>
<dbReference type="Pfam" id="PF19104">
    <property type="entry name" value="DUF5791"/>
    <property type="match status" value="1"/>
</dbReference>
<comment type="caution">
    <text evidence="1">The sequence shown here is derived from an EMBL/GenBank/DDBJ whole genome shotgun (WGS) entry which is preliminary data.</text>
</comment>